<dbReference type="Proteomes" id="UP001497382">
    <property type="component" value="Unassembled WGS sequence"/>
</dbReference>
<feature type="region of interest" description="Disordered" evidence="6">
    <location>
        <begin position="312"/>
        <end position="406"/>
    </location>
</feature>
<dbReference type="Pfam" id="PF01607">
    <property type="entry name" value="CBM_14"/>
    <property type="match status" value="3"/>
</dbReference>
<accession>A0AAV1ZWN6</accession>
<evidence type="ECO:0000256" key="6">
    <source>
        <dbReference type="SAM" id="MobiDB-lite"/>
    </source>
</evidence>
<organism evidence="8 9">
    <name type="scientific">Larinioides sclopetarius</name>
    <dbReference type="NCBI Taxonomy" id="280406"/>
    <lineage>
        <taxon>Eukaryota</taxon>
        <taxon>Metazoa</taxon>
        <taxon>Ecdysozoa</taxon>
        <taxon>Arthropoda</taxon>
        <taxon>Chelicerata</taxon>
        <taxon>Arachnida</taxon>
        <taxon>Araneae</taxon>
        <taxon>Araneomorphae</taxon>
        <taxon>Entelegynae</taxon>
        <taxon>Araneoidea</taxon>
        <taxon>Araneidae</taxon>
        <taxon>Larinioides</taxon>
    </lineage>
</organism>
<keyword evidence="1" id="KW-0147">Chitin-binding</keyword>
<feature type="compositionally biased region" description="Basic and acidic residues" evidence="6">
    <location>
        <begin position="428"/>
        <end position="443"/>
    </location>
</feature>
<dbReference type="AlphaFoldDB" id="A0AAV1ZWN6"/>
<feature type="domain" description="Chitin-binding type-2" evidence="7">
    <location>
        <begin position="16"/>
        <end position="89"/>
    </location>
</feature>
<protein>
    <recommendedName>
        <fullName evidence="7">Chitin-binding type-2 domain-containing protein</fullName>
    </recommendedName>
</protein>
<gene>
    <name evidence="8" type="ORF">LARSCL_LOCUS8310</name>
</gene>
<keyword evidence="2" id="KW-0732">Signal</keyword>
<evidence type="ECO:0000256" key="1">
    <source>
        <dbReference type="ARBA" id="ARBA00022669"/>
    </source>
</evidence>
<dbReference type="PROSITE" id="PS50940">
    <property type="entry name" value="CHIT_BIND_II"/>
    <property type="match status" value="4"/>
</dbReference>
<evidence type="ECO:0000256" key="3">
    <source>
        <dbReference type="ARBA" id="ARBA00022737"/>
    </source>
</evidence>
<keyword evidence="3" id="KW-0677">Repeat</keyword>
<name>A0AAV1ZWN6_9ARAC</name>
<feature type="compositionally biased region" description="Polar residues" evidence="6">
    <location>
        <begin position="324"/>
        <end position="339"/>
    </location>
</feature>
<dbReference type="Gene3D" id="2.170.140.10">
    <property type="entry name" value="Chitin binding domain"/>
    <property type="match status" value="3"/>
</dbReference>
<evidence type="ECO:0000256" key="2">
    <source>
        <dbReference type="ARBA" id="ARBA00022729"/>
    </source>
</evidence>
<keyword evidence="5" id="KW-0325">Glycoprotein</keyword>
<reference evidence="8 9" key="1">
    <citation type="submission" date="2024-04" db="EMBL/GenBank/DDBJ databases">
        <authorList>
            <person name="Rising A."/>
            <person name="Reimegard J."/>
            <person name="Sonavane S."/>
            <person name="Akerstrom W."/>
            <person name="Nylinder S."/>
            <person name="Hedman E."/>
            <person name="Kallberg Y."/>
        </authorList>
    </citation>
    <scope>NUCLEOTIDE SEQUENCE [LARGE SCALE GENOMIC DNA]</scope>
</reference>
<dbReference type="EMBL" id="CAXIEN010000088">
    <property type="protein sequence ID" value="CAL1275819.1"/>
    <property type="molecule type" value="Genomic_DNA"/>
</dbReference>
<dbReference type="PANTHER" id="PTHR23301">
    <property type="entry name" value="CHITIN BINDING PERITROPHIN-A"/>
    <property type="match status" value="1"/>
</dbReference>
<evidence type="ECO:0000256" key="4">
    <source>
        <dbReference type="ARBA" id="ARBA00023157"/>
    </source>
</evidence>
<evidence type="ECO:0000256" key="5">
    <source>
        <dbReference type="ARBA" id="ARBA00023180"/>
    </source>
</evidence>
<comment type="caution">
    <text evidence="8">The sequence shown here is derived from an EMBL/GenBank/DDBJ whole genome shotgun (WGS) entry which is preliminary data.</text>
</comment>
<feature type="domain" description="Chitin-binding type-2" evidence="7">
    <location>
        <begin position="492"/>
        <end position="543"/>
    </location>
</feature>
<evidence type="ECO:0000313" key="8">
    <source>
        <dbReference type="EMBL" id="CAL1275819.1"/>
    </source>
</evidence>
<dbReference type="InterPro" id="IPR051940">
    <property type="entry name" value="Chitin_bind-dev_reg"/>
</dbReference>
<sequence>MDTLACFVHRILFLGAVVCITASANLMLEYNWPAPDPNINRFPHEASCHHYYLMLSEEDISVEKCPDGQLFDYVKHNCISDREHIHCWSRHFGKMKHGHLHMKHKKHFKCPYPWGKYPHLHDCTKYHLCLSGKPRVKKCAPFELFDKITRKCIASIDAVCADKTDVVEHGYVCPKTWGSFTYSKDCSKYYECLQRKPSLRTCLKGYLFDNRLAKCAPKEHVYCGVRHNPYEKISSVVPETSSVPNTSQKSTSLRFDVTTITEAEEVISLKPVSQKIKSTPQETSSTVQKVTSLPLETSSTVQKVTSLPLKSSSTFQKVTPLPEETSSSFQKVTSFQEETSPALHEVTSTQASENKPISSEISSTSAAQVNNNEIKQESSIASADPNVKKLEGQPETSDVSDDVSEKNEFVEVTSTTEKEQIMSSQIAFKDESDDQKKDVSTEEKDANDISIISVTVGTQGNKIKSETSVDFSSKTGCIPEDSRCTTEKDGTVVKCSTSKDLQPHPKDARRFLDCTGSKIQIYTCPLNLTFHPDKKKCKRQSFL</sequence>
<evidence type="ECO:0000313" key="9">
    <source>
        <dbReference type="Proteomes" id="UP001497382"/>
    </source>
</evidence>
<feature type="domain" description="Chitin-binding type-2" evidence="7">
    <location>
        <begin position="107"/>
        <end position="162"/>
    </location>
</feature>
<dbReference type="InterPro" id="IPR002557">
    <property type="entry name" value="Chitin-bd_dom"/>
</dbReference>
<dbReference type="InterPro" id="IPR036508">
    <property type="entry name" value="Chitin-bd_dom_sf"/>
</dbReference>
<dbReference type="GO" id="GO:0008061">
    <property type="term" value="F:chitin binding"/>
    <property type="evidence" value="ECO:0007669"/>
    <property type="project" value="UniProtKB-KW"/>
</dbReference>
<keyword evidence="9" id="KW-1185">Reference proteome</keyword>
<feature type="region of interest" description="Disordered" evidence="6">
    <location>
        <begin position="424"/>
        <end position="443"/>
    </location>
</feature>
<evidence type="ECO:0000259" key="7">
    <source>
        <dbReference type="PROSITE" id="PS50940"/>
    </source>
</evidence>
<dbReference type="GO" id="GO:0005576">
    <property type="term" value="C:extracellular region"/>
    <property type="evidence" value="ECO:0007669"/>
    <property type="project" value="InterPro"/>
</dbReference>
<dbReference type="SUPFAM" id="SSF57625">
    <property type="entry name" value="Invertebrate chitin-binding proteins"/>
    <property type="match status" value="3"/>
</dbReference>
<dbReference type="PANTHER" id="PTHR23301:SF0">
    <property type="entry name" value="CHITIN-BINDING TYPE-2 DOMAIN-CONTAINING PROTEIN-RELATED"/>
    <property type="match status" value="1"/>
</dbReference>
<proteinExistence type="predicted"/>
<feature type="domain" description="Chitin-binding type-2" evidence="7">
    <location>
        <begin position="170"/>
        <end position="225"/>
    </location>
</feature>
<dbReference type="SMART" id="SM00494">
    <property type="entry name" value="ChtBD2"/>
    <property type="match status" value="4"/>
</dbReference>
<feature type="compositionally biased region" description="Polar residues" evidence="6">
    <location>
        <begin position="346"/>
        <end position="381"/>
    </location>
</feature>
<keyword evidence="4" id="KW-1015">Disulfide bond</keyword>